<organism evidence="2 3">
    <name type="scientific">Plasmodium gonderi</name>
    <dbReference type="NCBI Taxonomy" id="77519"/>
    <lineage>
        <taxon>Eukaryota</taxon>
        <taxon>Sar</taxon>
        <taxon>Alveolata</taxon>
        <taxon>Apicomplexa</taxon>
        <taxon>Aconoidasida</taxon>
        <taxon>Haemosporida</taxon>
        <taxon>Plasmodiidae</taxon>
        <taxon>Plasmodium</taxon>
        <taxon>Plasmodium (Plasmodium)</taxon>
    </lineage>
</organism>
<comment type="caution">
    <text evidence="2">The sequence shown here is derived from an EMBL/GenBank/DDBJ whole genome shotgun (WGS) entry which is preliminary data.</text>
</comment>
<sequence>MDYLEKLCENNVNLNELPSCKKYQKLKEEIDDCRICESYCDNYCSKMCCNVCCNDCFMIDKNVCNSDFSKNCDNECDKYKNCKETFCWEKLVRNYKDCKEAINLEKLSQGKICDEVIDTNKLSECKNITDKDKLCQKHKECVEAIDNKILKNNNKKACNDICNGLIKSTIILKNENDFRNHCSYLSFWVYETLWKIDTTNSVLDPCASDILQRLIFRISYKNLAMQKPCYFYLYGTFEEWKKMKYLHDYFKNHQHIMNNVSYTDSKSKYCEYVTSIVPLYKDYLRHCCTYFYHKDYWDHCPMFFNCDTTYSPYVLLKNLNCENLLNDYPEGIEYELSIDRYVKEISKETESTSNGRLPEKQEKEQPLSISHHDIINGLIRENGSLTSDPLYVTIVCAYSVLGMFFLFFLFYKFTPLGPLIDRNMHNKKKIKRNFQENCKHKLSSTRLRQGQGSARNKRISITYNSK</sequence>
<gene>
    <name evidence="2" type="ORF">PGO_073440</name>
</gene>
<evidence type="ECO:0000256" key="1">
    <source>
        <dbReference type="SAM" id="Phobius"/>
    </source>
</evidence>
<protein>
    <submittedName>
        <fullName evidence="2">Variable surface protein</fullName>
    </submittedName>
</protein>
<dbReference type="Proteomes" id="UP000195521">
    <property type="component" value="Unassembled WGS sequence"/>
</dbReference>
<dbReference type="EMBL" id="BDQF01000008">
    <property type="protein sequence ID" value="GAW80429.1"/>
    <property type="molecule type" value="Genomic_DNA"/>
</dbReference>
<keyword evidence="1" id="KW-0812">Transmembrane</keyword>
<dbReference type="InterPro" id="IPR008780">
    <property type="entry name" value="Plasmodium_Vir"/>
</dbReference>
<dbReference type="Pfam" id="PF05795">
    <property type="entry name" value="Plasmodium_Vir"/>
    <property type="match status" value="1"/>
</dbReference>
<dbReference type="RefSeq" id="XP_028543018.1">
    <property type="nucleotide sequence ID" value="XM_028687217.1"/>
</dbReference>
<keyword evidence="1" id="KW-1133">Transmembrane helix</keyword>
<dbReference type="AlphaFoldDB" id="A0A1Y1JD37"/>
<feature type="transmembrane region" description="Helical" evidence="1">
    <location>
        <begin position="390"/>
        <end position="411"/>
    </location>
</feature>
<proteinExistence type="predicted"/>
<evidence type="ECO:0000313" key="2">
    <source>
        <dbReference type="EMBL" id="GAW80429.1"/>
    </source>
</evidence>
<accession>A0A1Y1JD37</accession>
<evidence type="ECO:0000313" key="3">
    <source>
        <dbReference type="Proteomes" id="UP000195521"/>
    </source>
</evidence>
<reference evidence="3" key="1">
    <citation type="submission" date="2017-04" db="EMBL/GenBank/DDBJ databases">
        <title>Plasmodium gonderi genome.</title>
        <authorList>
            <person name="Arisue N."/>
            <person name="Honma H."/>
            <person name="Kawai S."/>
            <person name="Tougan T."/>
            <person name="Tanabe K."/>
            <person name="Horii T."/>
        </authorList>
    </citation>
    <scope>NUCLEOTIDE SEQUENCE [LARGE SCALE GENOMIC DNA]</scope>
    <source>
        <strain evidence="3">ATCC 30045</strain>
    </source>
</reference>
<dbReference type="GeneID" id="39747142"/>
<dbReference type="OrthoDB" id="387669at2759"/>
<name>A0A1Y1JD37_PLAGO</name>
<keyword evidence="1" id="KW-0472">Membrane</keyword>
<keyword evidence="3" id="KW-1185">Reference proteome</keyword>